<sequence length="322" mass="36120">MKNPNVLFFLAFCILLSCFADPEDCWVYENCEECLADPDCNSFCDWGFGQGFCELGDCATTVVDLANECSSSTLYCDQYICDECFESQDCEWCSNGTESKCFNPSNNQNGELCPTDFISNSDEDCEAQCSHPICANCLEDDNCNWCIDQGLESCKPKGIECEIQKTTCQQQTDCSVHNNNCGDCVGIDDCWYFESLNPSVQDPVNQIAIYQGRCVNNTATLGDNEVNVTKSDSCQQFTNECNKEDSCDDCLTNDDCRYCIKDSMEPSCQHYLFTQSNSELCDKSMTSCSTPEPTPTKDNANNLFHSNYLFYLCLLLLLIIIK</sequence>
<keyword evidence="2" id="KW-0732">Signal</keyword>
<evidence type="ECO:0000256" key="1">
    <source>
        <dbReference type="SAM" id="Phobius"/>
    </source>
</evidence>
<keyword evidence="4" id="KW-1185">Reference proteome</keyword>
<dbReference type="EMBL" id="JAOAOG010000042">
    <property type="protein sequence ID" value="KAJ6252568.1"/>
    <property type="molecule type" value="Genomic_DNA"/>
</dbReference>
<accession>A0ABQ8Z6Y6</accession>
<keyword evidence="1" id="KW-1133">Transmembrane helix</keyword>
<keyword evidence="1" id="KW-0812">Transmembrane</keyword>
<feature type="transmembrane region" description="Helical" evidence="1">
    <location>
        <begin position="303"/>
        <end position="321"/>
    </location>
</feature>
<dbReference type="PROSITE" id="PS51257">
    <property type="entry name" value="PROKAR_LIPOPROTEIN"/>
    <property type="match status" value="1"/>
</dbReference>
<keyword evidence="1" id="KW-0472">Membrane</keyword>
<dbReference type="Proteomes" id="UP001150062">
    <property type="component" value="Unassembled WGS sequence"/>
</dbReference>
<evidence type="ECO:0000313" key="3">
    <source>
        <dbReference type="EMBL" id="KAJ6252568.1"/>
    </source>
</evidence>
<feature type="signal peptide" evidence="2">
    <location>
        <begin position="1"/>
        <end position="20"/>
    </location>
</feature>
<protein>
    <submittedName>
        <fullName evidence="3">Uncharacterized protein</fullName>
    </submittedName>
</protein>
<name>A0ABQ8Z6Y6_9EUKA</name>
<comment type="caution">
    <text evidence="3">The sequence shown here is derived from an EMBL/GenBank/DDBJ whole genome shotgun (WGS) entry which is preliminary data.</text>
</comment>
<organism evidence="3 4">
    <name type="scientific">Anaeramoeba flamelloides</name>
    <dbReference type="NCBI Taxonomy" id="1746091"/>
    <lineage>
        <taxon>Eukaryota</taxon>
        <taxon>Metamonada</taxon>
        <taxon>Anaeramoebidae</taxon>
        <taxon>Anaeramoeba</taxon>
    </lineage>
</organism>
<feature type="chain" id="PRO_5045199745" evidence="2">
    <location>
        <begin position="21"/>
        <end position="322"/>
    </location>
</feature>
<evidence type="ECO:0000256" key="2">
    <source>
        <dbReference type="SAM" id="SignalP"/>
    </source>
</evidence>
<reference evidence="3" key="1">
    <citation type="submission" date="2022-08" db="EMBL/GenBank/DDBJ databases">
        <title>Novel sulfate-reducing endosymbionts in the free-living metamonad Anaeramoeba.</title>
        <authorList>
            <person name="Jerlstrom-Hultqvist J."/>
            <person name="Cepicka I."/>
            <person name="Gallot-Lavallee L."/>
            <person name="Salas-Leiva D."/>
            <person name="Curtis B.A."/>
            <person name="Zahonova K."/>
            <person name="Pipaliya S."/>
            <person name="Dacks J."/>
            <person name="Roger A.J."/>
        </authorList>
    </citation>
    <scope>NUCLEOTIDE SEQUENCE</scope>
    <source>
        <strain evidence="3">Schooner1</strain>
    </source>
</reference>
<proteinExistence type="predicted"/>
<evidence type="ECO:0000313" key="4">
    <source>
        <dbReference type="Proteomes" id="UP001150062"/>
    </source>
</evidence>
<gene>
    <name evidence="3" type="ORF">M0813_14096</name>
</gene>